<feature type="region of interest" description="Disordered" evidence="7">
    <location>
        <begin position="281"/>
        <end position="302"/>
    </location>
</feature>
<dbReference type="EnsemblPlants" id="EMT28965">
    <property type="protein sequence ID" value="EMT28965"/>
    <property type="gene ID" value="F775_20381"/>
</dbReference>
<evidence type="ECO:0000256" key="2">
    <source>
        <dbReference type="ARBA" id="ARBA00022614"/>
    </source>
</evidence>
<feature type="region of interest" description="Disordered" evidence="7">
    <location>
        <begin position="72"/>
        <end position="91"/>
    </location>
</feature>
<protein>
    <submittedName>
        <fullName evidence="12">Putative disease resistance RPP13-like protein 1</fullName>
    </submittedName>
</protein>
<dbReference type="InterPro" id="IPR042197">
    <property type="entry name" value="Apaf_helical"/>
</dbReference>
<dbReference type="InterPro" id="IPR056789">
    <property type="entry name" value="LRR_R13L1-DRL21"/>
</dbReference>
<keyword evidence="3" id="KW-0677">Repeat</keyword>
<feature type="domain" description="Disease resistance N-terminal" evidence="9">
    <location>
        <begin position="128"/>
        <end position="217"/>
    </location>
</feature>
<dbReference type="Pfam" id="PF00931">
    <property type="entry name" value="NB-ARC"/>
    <property type="match status" value="1"/>
</dbReference>
<dbReference type="SUPFAM" id="SSF52540">
    <property type="entry name" value="P-loop containing nucleoside triphosphate hydrolases"/>
    <property type="match status" value="1"/>
</dbReference>
<evidence type="ECO:0000256" key="7">
    <source>
        <dbReference type="SAM" id="MobiDB-lite"/>
    </source>
</evidence>
<comment type="similarity">
    <text evidence="1">Belongs to the disease resistance NB-LRR family.</text>
</comment>
<dbReference type="GO" id="GO:0005524">
    <property type="term" value="F:ATP binding"/>
    <property type="evidence" value="ECO:0007669"/>
    <property type="project" value="UniProtKB-KW"/>
</dbReference>
<evidence type="ECO:0000256" key="4">
    <source>
        <dbReference type="ARBA" id="ARBA00022741"/>
    </source>
</evidence>
<name>M8BVA1_AEGTA</name>
<dbReference type="InterPro" id="IPR036388">
    <property type="entry name" value="WH-like_DNA-bd_sf"/>
</dbReference>
<dbReference type="GO" id="GO:0043531">
    <property type="term" value="F:ADP binding"/>
    <property type="evidence" value="ECO:0007669"/>
    <property type="project" value="InterPro"/>
</dbReference>
<dbReference type="InterPro" id="IPR041118">
    <property type="entry name" value="Rx_N"/>
</dbReference>
<organism evidence="12">
    <name type="scientific">Aegilops tauschii</name>
    <name type="common">Tausch's goatgrass</name>
    <name type="synonym">Aegilops squarrosa</name>
    <dbReference type="NCBI Taxonomy" id="37682"/>
    <lineage>
        <taxon>Eukaryota</taxon>
        <taxon>Viridiplantae</taxon>
        <taxon>Streptophyta</taxon>
        <taxon>Embryophyta</taxon>
        <taxon>Tracheophyta</taxon>
        <taxon>Spermatophyta</taxon>
        <taxon>Magnoliopsida</taxon>
        <taxon>Liliopsida</taxon>
        <taxon>Poales</taxon>
        <taxon>Poaceae</taxon>
        <taxon>BOP clade</taxon>
        <taxon>Pooideae</taxon>
        <taxon>Triticodae</taxon>
        <taxon>Triticeae</taxon>
        <taxon>Triticinae</taxon>
        <taxon>Aegilops</taxon>
    </lineage>
</organism>
<dbReference type="PANTHER" id="PTHR36766">
    <property type="entry name" value="PLANT BROAD-SPECTRUM MILDEW RESISTANCE PROTEIN RPW8"/>
    <property type="match status" value="1"/>
</dbReference>
<dbReference type="Gene3D" id="1.20.5.4130">
    <property type="match status" value="1"/>
</dbReference>
<evidence type="ECO:0000256" key="6">
    <source>
        <dbReference type="ARBA" id="ARBA00022840"/>
    </source>
</evidence>
<evidence type="ECO:0000259" key="10">
    <source>
        <dbReference type="Pfam" id="PF23559"/>
    </source>
</evidence>
<dbReference type="InterPro" id="IPR002182">
    <property type="entry name" value="NB-ARC"/>
</dbReference>
<dbReference type="Pfam" id="PF23559">
    <property type="entry name" value="WHD_DRP"/>
    <property type="match status" value="1"/>
</dbReference>
<feature type="domain" description="NB-ARC" evidence="8">
    <location>
        <begin position="345"/>
        <end position="505"/>
    </location>
</feature>
<dbReference type="GO" id="GO:0006952">
    <property type="term" value="P:defense response"/>
    <property type="evidence" value="ECO:0007669"/>
    <property type="project" value="UniProtKB-KW"/>
</dbReference>
<keyword evidence="6" id="KW-0067">ATP-binding</keyword>
<dbReference type="Gene3D" id="3.80.10.10">
    <property type="entry name" value="Ribonuclease Inhibitor"/>
    <property type="match status" value="4"/>
</dbReference>
<keyword evidence="4" id="KW-0547">Nucleotide-binding</keyword>
<dbReference type="Gene3D" id="1.10.10.10">
    <property type="entry name" value="Winged helix-like DNA-binding domain superfamily/Winged helix DNA-binding domain"/>
    <property type="match status" value="1"/>
</dbReference>
<evidence type="ECO:0000259" key="11">
    <source>
        <dbReference type="Pfam" id="PF25019"/>
    </source>
</evidence>
<feature type="domain" description="R13L1/DRL21-like LRR repeat region" evidence="11">
    <location>
        <begin position="850"/>
        <end position="970"/>
    </location>
</feature>
<dbReference type="Pfam" id="PF18052">
    <property type="entry name" value="Rx_N"/>
    <property type="match status" value="1"/>
</dbReference>
<sequence length="1397" mass="157677">MTRRGKRGEHQKARKSQSMALRLLGACVATKEHNKTCCNKNPEKGKKKNAFLKKTRKKIKATKEAKIDAQIRVSQEAKSKGKDQAEAGTSGSKRKATRNFFCLSQGKQIKELSLLDWCFYGKYVATPAISFLVSKAFSYINEYFKSEDMDELKNRLLLAMPHIQAVFDVVKPELVREQSSALEAWLWQLRDVVEAAEDAIDELEYYELEAKAKDRKVSEWGSPFDKMNHKLVRSVQIGPVFNKTHKKSTHGDTVKRLMKFVHELDKAAAGVVSFLTLTDHLSGRSSSTSSQQQVPKLVKNDRQTGSTLSATKFVGREKEKEKIIGWLMNTPVQLAETETGVTMINNIPIISVVGHGGMGKTTLAQSICEQDEVRKHLKIIWITVSASFDATSVTSKILECVTGAKPNTDNLEPLQQYLKEKLKSIKFLLVLDDVWEDKKRDEWEKLFAPMRKLNTAGSKILLTTRMQSVAYMAAIVMGVKMDQCLTLKGLEEDENLELFIHHAFSRLNAGDHVYAKLIGERISKKLRGCPLVTKVVGEHLQDNISLEYWSRFLHQGLEHFKGAEEDIMKVLRLSYYHLPTELQICFRYCCIFPRDYEFEKKELVQLWIGSGLISEFASDTQTLEVTAELFLSQLTRKSFFDLKSKSSALKQESYVMHDLMHELAKNVSIGECAKIDDPVQLKDEKDTLRHLCIVNIHSFSADEIKRFSHFKNLRTIIIYNECEVGNDVVCAVEMVVESSKSLRLFHSELRNTFSFADKFASLKHLRYIYLHQISPDTICGVAKLYHLMVLRCGMGLETETYEVRYLGNLERLRYVSYGVHGFGCFGISRLTSLQELHDYQVGGRICNEISAIGSLRDLRELGVQGLENVRNYEEAKNAKLKEKQHLDELCLEWSKSEQIMTDGLILDHLEPHANIKVLQIQGYEGPRVPFWIENRSVKNLVSLRLISCINWEYLPSLGELELLKLLMLDHLPKLRQIGRPSDMSSNSMELLLPQSLDTLVVIECRKLRELPILPPSLVSLQIRHVWLTKLPMIGKISSESIESKSSKLTEIIITGCPCLTSLEGSLLEQKLYMGALRVLKVDDCIQLESASIPFEEMKELKELKVKTCPKLRTTRDARDKLVPLSLRELTIAQCGDLELSLLGSLQLLTNLSRLELENCSSLVSLPSMDVFKSLGSLRIIYIDGCENLSSLGGLGSLPFLIWLSIVGCSKLTEAVGTSLTRVASGFGSGGEEEQLVETGSSLQICSLKIDLPSLLLLEPLKSLCHTEYLDISNGSEMESLPERWLLQNRTSLQGLDITKADSLRSLPPSMQDLCSLKELWLFGAGQLRSLPYLPSSLKKLNITGCHPELEKEIITHGSPEWNKISHIPYATIGSSTFHSPVLNCLIYCLDLCTAGTY</sequence>
<dbReference type="SUPFAM" id="SSF52058">
    <property type="entry name" value="L domain-like"/>
    <property type="match status" value="2"/>
</dbReference>
<evidence type="ECO:0000259" key="8">
    <source>
        <dbReference type="Pfam" id="PF00931"/>
    </source>
</evidence>
<evidence type="ECO:0000256" key="1">
    <source>
        <dbReference type="ARBA" id="ARBA00008894"/>
    </source>
</evidence>
<accession>M8BVA1</accession>
<dbReference type="PRINTS" id="PR00364">
    <property type="entry name" value="DISEASERSIST"/>
</dbReference>
<keyword evidence="5" id="KW-0611">Plant defense</keyword>
<dbReference type="PANTHER" id="PTHR36766:SF64">
    <property type="entry name" value="OS12G0206100 PROTEIN"/>
    <property type="match status" value="1"/>
</dbReference>
<dbReference type="InterPro" id="IPR027417">
    <property type="entry name" value="P-loop_NTPase"/>
</dbReference>
<dbReference type="GO" id="GO:0051707">
    <property type="term" value="P:response to other organism"/>
    <property type="evidence" value="ECO:0007669"/>
    <property type="project" value="UniProtKB-ARBA"/>
</dbReference>
<feature type="compositionally biased region" description="Basic and acidic residues" evidence="7">
    <location>
        <begin position="72"/>
        <end position="85"/>
    </location>
</feature>
<dbReference type="Gene3D" id="3.40.50.300">
    <property type="entry name" value="P-loop containing nucleotide triphosphate hydrolases"/>
    <property type="match status" value="1"/>
</dbReference>
<evidence type="ECO:0000313" key="12">
    <source>
        <dbReference type="EnsemblPlants" id="EMT28965"/>
    </source>
</evidence>
<evidence type="ECO:0000256" key="5">
    <source>
        <dbReference type="ARBA" id="ARBA00022821"/>
    </source>
</evidence>
<evidence type="ECO:0000256" key="3">
    <source>
        <dbReference type="ARBA" id="ARBA00022737"/>
    </source>
</evidence>
<dbReference type="InterPro" id="IPR032675">
    <property type="entry name" value="LRR_dom_sf"/>
</dbReference>
<feature type="domain" description="Disease resistance protein winged helix" evidence="10">
    <location>
        <begin position="591"/>
        <end position="664"/>
    </location>
</feature>
<dbReference type="Gene3D" id="1.10.8.430">
    <property type="entry name" value="Helical domain of apoptotic protease-activating factors"/>
    <property type="match status" value="1"/>
</dbReference>
<dbReference type="InterPro" id="IPR058922">
    <property type="entry name" value="WHD_DRP"/>
</dbReference>
<proteinExistence type="inferred from homology"/>
<keyword evidence="2" id="KW-0433">Leucine-rich repeat</keyword>
<evidence type="ECO:0000259" key="9">
    <source>
        <dbReference type="Pfam" id="PF18052"/>
    </source>
</evidence>
<dbReference type="Pfam" id="PF25019">
    <property type="entry name" value="LRR_R13L1-DRL21"/>
    <property type="match status" value="1"/>
</dbReference>
<reference evidence="12" key="1">
    <citation type="submission" date="2015-06" db="UniProtKB">
        <authorList>
            <consortium name="EnsemblPlants"/>
        </authorList>
    </citation>
    <scope>IDENTIFICATION</scope>
</reference>